<organism evidence="1 2">
    <name type="scientific">Mycena sanguinolenta</name>
    <dbReference type="NCBI Taxonomy" id="230812"/>
    <lineage>
        <taxon>Eukaryota</taxon>
        <taxon>Fungi</taxon>
        <taxon>Dikarya</taxon>
        <taxon>Basidiomycota</taxon>
        <taxon>Agaricomycotina</taxon>
        <taxon>Agaricomycetes</taxon>
        <taxon>Agaricomycetidae</taxon>
        <taxon>Agaricales</taxon>
        <taxon>Marasmiineae</taxon>
        <taxon>Mycenaceae</taxon>
        <taxon>Mycena</taxon>
    </lineage>
</organism>
<gene>
    <name evidence="1" type="ORF">MSAN_01610400</name>
</gene>
<evidence type="ECO:0000313" key="2">
    <source>
        <dbReference type="Proteomes" id="UP000623467"/>
    </source>
</evidence>
<dbReference type="Proteomes" id="UP000623467">
    <property type="component" value="Unassembled WGS sequence"/>
</dbReference>
<evidence type="ECO:0000313" key="1">
    <source>
        <dbReference type="EMBL" id="KAF7351770.1"/>
    </source>
</evidence>
<name>A0A8H6Y4Z0_9AGAR</name>
<accession>A0A8H6Y4Z0</accession>
<keyword evidence="2" id="KW-1185">Reference proteome</keyword>
<reference evidence="1" key="1">
    <citation type="submission" date="2020-05" db="EMBL/GenBank/DDBJ databases">
        <title>Mycena genomes resolve the evolution of fungal bioluminescence.</title>
        <authorList>
            <person name="Tsai I.J."/>
        </authorList>
    </citation>
    <scope>NUCLEOTIDE SEQUENCE</scope>
    <source>
        <strain evidence="1">160909Yilan</strain>
    </source>
</reference>
<dbReference type="AlphaFoldDB" id="A0A8H6Y4Z0"/>
<protein>
    <submittedName>
        <fullName evidence="1">Uncharacterized protein</fullName>
    </submittedName>
</protein>
<proteinExistence type="predicted"/>
<comment type="caution">
    <text evidence="1">The sequence shown here is derived from an EMBL/GenBank/DDBJ whole genome shotgun (WGS) entry which is preliminary data.</text>
</comment>
<dbReference type="EMBL" id="JACAZH010000013">
    <property type="protein sequence ID" value="KAF7351770.1"/>
    <property type="molecule type" value="Genomic_DNA"/>
</dbReference>
<sequence length="138" mass="15674">MRFSRSGASRSLWSLASAMPTFPGHILPAHLTQHLGFHSLRIQLRTKHLFMLPSTSRLLGCTSSYIHDILSLTAGPYLMYHLSFNIISFPQTRILLHASSVHPRRRFLTKSQRFLVIWDCETGSDFLLIDPVGLTGRN</sequence>